<organism evidence="2 3">
    <name type="scientific">Panagrolaimus davidi</name>
    <dbReference type="NCBI Taxonomy" id="227884"/>
    <lineage>
        <taxon>Eukaryota</taxon>
        <taxon>Metazoa</taxon>
        <taxon>Ecdysozoa</taxon>
        <taxon>Nematoda</taxon>
        <taxon>Chromadorea</taxon>
        <taxon>Rhabditida</taxon>
        <taxon>Tylenchina</taxon>
        <taxon>Panagrolaimomorpha</taxon>
        <taxon>Panagrolaimoidea</taxon>
        <taxon>Panagrolaimidae</taxon>
        <taxon>Panagrolaimus</taxon>
    </lineage>
</organism>
<proteinExistence type="predicted"/>
<dbReference type="WBParaSite" id="PDA_v2.g3227.t1">
    <property type="protein sequence ID" value="PDA_v2.g3227.t1"/>
    <property type="gene ID" value="PDA_v2.g3227"/>
</dbReference>
<feature type="compositionally biased region" description="Basic and acidic residues" evidence="1">
    <location>
        <begin position="24"/>
        <end position="37"/>
    </location>
</feature>
<feature type="region of interest" description="Disordered" evidence="1">
    <location>
        <begin position="1"/>
        <end position="38"/>
    </location>
</feature>
<accession>A0A914QJ68</accession>
<evidence type="ECO:0000256" key="1">
    <source>
        <dbReference type="SAM" id="MobiDB-lite"/>
    </source>
</evidence>
<keyword evidence="2" id="KW-1185">Reference proteome</keyword>
<evidence type="ECO:0000313" key="3">
    <source>
        <dbReference type="WBParaSite" id="PDA_v2.g3227.t1"/>
    </source>
</evidence>
<name>A0A914QJ68_9BILA</name>
<protein>
    <submittedName>
        <fullName evidence="3">Uncharacterized protein</fullName>
    </submittedName>
</protein>
<reference evidence="3" key="1">
    <citation type="submission" date="2022-11" db="UniProtKB">
        <authorList>
            <consortium name="WormBaseParasite"/>
        </authorList>
    </citation>
    <scope>IDENTIFICATION</scope>
</reference>
<dbReference type="Proteomes" id="UP000887578">
    <property type="component" value="Unplaced"/>
</dbReference>
<evidence type="ECO:0000313" key="2">
    <source>
        <dbReference type="Proteomes" id="UP000887578"/>
    </source>
</evidence>
<sequence>MKLQSNCPAKHESRRGRLPNRSTANEEKSAAKKEASERPTFAYEAVEWVKPADSRISTANESITEIPEKIAANIAITEIIVRFRVSGFFKI</sequence>
<dbReference type="AlphaFoldDB" id="A0A914QJ68"/>